<dbReference type="RefSeq" id="WP_184926012.1">
    <property type="nucleotide sequence ID" value="NZ_JACHJR010000003.1"/>
</dbReference>
<organism evidence="2 3">
    <name type="scientific">Kitasatospora gansuensis</name>
    <dbReference type="NCBI Taxonomy" id="258050"/>
    <lineage>
        <taxon>Bacteria</taxon>
        <taxon>Bacillati</taxon>
        <taxon>Actinomycetota</taxon>
        <taxon>Actinomycetes</taxon>
        <taxon>Kitasatosporales</taxon>
        <taxon>Streptomycetaceae</taxon>
        <taxon>Kitasatospora</taxon>
    </lineage>
</organism>
<dbReference type="EMBL" id="JACHJR010000003">
    <property type="protein sequence ID" value="MBB4951941.1"/>
    <property type="molecule type" value="Genomic_DNA"/>
</dbReference>
<gene>
    <name evidence="2" type="ORF">F4556_007595</name>
</gene>
<feature type="transmembrane region" description="Helical" evidence="1">
    <location>
        <begin position="75"/>
        <end position="94"/>
    </location>
</feature>
<protein>
    <submittedName>
        <fullName evidence="2">Uncharacterized protein</fullName>
    </submittedName>
</protein>
<name>A0A7W7SMD1_9ACTN</name>
<keyword evidence="1" id="KW-0812">Transmembrane</keyword>
<dbReference type="AlphaFoldDB" id="A0A7W7SMD1"/>
<reference evidence="2 3" key="1">
    <citation type="submission" date="2020-08" db="EMBL/GenBank/DDBJ databases">
        <title>Sequencing the genomes of 1000 actinobacteria strains.</title>
        <authorList>
            <person name="Klenk H.-P."/>
        </authorList>
    </citation>
    <scope>NUCLEOTIDE SEQUENCE [LARGE SCALE GENOMIC DNA]</scope>
    <source>
        <strain evidence="2 3">DSM 44786</strain>
    </source>
</reference>
<accession>A0A7W7SMD1</accession>
<keyword evidence="3" id="KW-1185">Reference proteome</keyword>
<comment type="caution">
    <text evidence="2">The sequence shown here is derived from an EMBL/GenBank/DDBJ whole genome shotgun (WGS) entry which is preliminary data.</text>
</comment>
<dbReference type="Proteomes" id="UP000573327">
    <property type="component" value="Unassembled WGS sequence"/>
</dbReference>
<evidence type="ECO:0000256" key="1">
    <source>
        <dbReference type="SAM" id="Phobius"/>
    </source>
</evidence>
<proteinExistence type="predicted"/>
<evidence type="ECO:0000313" key="3">
    <source>
        <dbReference type="Proteomes" id="UP000573327"/>
    </source>
</evidence>
<keyword evidence="1" id="KW-1133">Transmembrane helix</keyword>
<evidence type="ECO:0000313" key="2">
    <source>
        <dbReference type="EMBL" id="MBB4951941.1"/>
    </source>
</evidence>
<keyword evidence="1" id="KW-0472">Membrane</keyword>
<sequence>MGWPYRYRCGVCRTLSEHDGEVEALIEQRHHIDAVHHGRQPEGDQVVPLEASELGTGGGGPWLPKPTIDRRGQGMVLLSTFLLLLLGWGLYSLLPTTR</sequence>